<dbReference type="SUPFAM" id="SSF53474">
    <property type="entry name" value="alpha/beta-Hydrolases"/>
    <property type="match status" value="1"/>
</dbReference>
<dbReference type="EMBL" id="PDOE01000013">
    <property type="protein sequence ID" value="RKL65651.1"/>
    <property type="molecule type" value="Genomic_DNA"/>
</dbReference>
<reference evidence="2 3" key="1">
    <citation type="submission" date="2017-10" db="EMBL/GenBank/DDBJ databases">
        <title>Bacillus sp. nov., a halophilic bacterium isolated from a Keqin Lake.</title>
        <authorList>
            <person name="Wang H."/>
        </authorList>
    </citation>
    <scope>NUCLEOTIDE SEQUENCE [LARGE SCALE GENOMIC DNA]</scope>
    <source>
        <strain evidence="2 3">KCTC 13187</strain>
    </source>
</reference>
<dbReference type="Pfam" id="PF00561">
    <property type="entry name" value="Abhydrolase_1"/>
    <property type="match status" value="1"/>
</dbReference>
<dbReference type="AlphaFoldDB" id="A0A3A9K5S3"/>
<dbReference type="PANTHER" id="PTHR36837:SF2">
    <property type="entry name" value="POLY(3-HYDROXYALKANOATE) POLYMERASE SUBUNIT PHAC"/>
    <property type="match status" value="1"/>
</dbReference>
<dbReference type="PANTHER" id="PTHR36837">
    <property type="entry name" value="POLY(3-HYDROXYALKANOATE) POLYMERASE SUBUNIT PHAC"/>
    <property type="match status" value="1"/>
</dbReference>
<name>A0A3A9K5S3_9BACI</name>
<proteinExistence type="predicted"/>
<dbReference type="Proteomes" id="UP000281498">
    <property type="component" value="Unassembled WGS sequence"/>
</dbReference>
<evidence type="ECO:0000313" key="2">
    <source>
        <dbReference type="EMBL" id="RKL65651.1"/>
    </source>
</evidence>
<gene>
    <name evidence="2" type="ORF">CR203_19420</name>
</gene>
<keyword evidence="3" id="KW-1185">Reference proteome</keyword>
<dbReference type="RefSeq" id="WP_110935957.1">
    <property type="nucleotide sequence ID" value="NZ_KZ614146.1"/>
</dbReference>
<feature type="domain" description="AB hydrolase-1" evidence="1">
    <location>
        <begin position="69"/>
        <end position="316"/>
    </location>
</feature>
<dbReference type="Gene3D" id="3.40.50.1820">
    <property type="entry name" value="alpha/beta hydrolase"/>
    <property type="match status" value="1"/>
</dbReference>
<protein>
    <submittedName>
        <fullName evidence="2">Hydroxyalkanoic acid synthase</fullName>
    </submittedName>
</protein>
<sequence>MRRDEGDKKEKSIKRKRKVGVSSREVVWKRNKTVLWYYPASKKVYRTPLFLVYSLINEAYILDLAPGMSMIETFTDQGYDVYLLDFGRPGYEDKDVSLDDYIMSYIKTGVDRALRHAQTTEMSMVGYCLGGTLAVIYTAIINESIKNLILFAPPLDFSSYDVFPNWFQVLKNDSSSVDQLLNDYGMIPSKFINTGLRLATSPFTISSKLASLTPSRSEKTNVKRQLVNEWLSSHIPFSALTLRQLMDDLGGKNKLMENKLKIQGQTVYLSNLKANLLVISTTDDLIVPEKLTYPIMNKVSSIDKTYKRVKGGHISLALKGELPYFLEKWLHDRSISVNET</sequence>
<dbReference type="InterPro" id="IPR051321">
    <property type="entry name" value="PHA/PHB_synthase"/>
</dbReference>
<dbReference type="InterPro" id="IPR000073">
    <property type="entry name" value="AB_hydrolase_1"/>
</dbReference>
<organism evidence="2 3">
    <name type="scientific">Salipaludibacillus neizhouensis</name>
    <dbReference type="NCBI Taxonomy" id="885475"/>
    <lineage>
        <taxon>Bacteria</taxon>
        <taxon>Bacillati</taxon>
        <taxon>Bacillota</taxon>
        <taxon>Bacilli</taxon>
        <taxon>Bacillales</taxon>
        <taxon>Bacillaceae</taxon>
    </lineage>
</organism>
<accession>A0A3A9K5S3</accession>
<evidence type="ECO:0000259" key="1">
    <source>
        <dbReference type="Pfam" id="PF00561"/>
    </source>
</evidence>
<dbReference type="InterPro" id="IPR029058">
    <property type="entry name" value="AB_hydrolase_fold"/>
</dbReference>
<evidence type="ECO:0000313" key="3">
    <source>
        <dbReference type="Proteomes" id="UP000281498"/>
    </source>
</evidence>
<comment type="caution">
    <text evidence="2">The sequence shown here is derived from an EMBL/GenBank/DDBJ whole genome shotgun (WGS) entry which is preliminary data.</text>
</comment>
<dbReference type="OrthoDB" id="9767934at2"/>